<feature type="domain" description="C2H2-type" evidence="2">
    <location>
        <begin position="65"/>
        <end position="87"/>
    </location>
</feature>
<feature type="region of interest" description="Disordered" evidence="1">
    <location>
        <begin position="1"/>
        <end position="53"/>
    </location>
</feature>
<evidence type="ECO:0000313" key="3">
    <source>
        <dbReference type="EMBL" id="KAK0489469.1"/>
    </source>
</evidence>
<dbReference type="InterPro" id="IPR013087">
    <property type="entry name" value="Znf_C2H2_type"/>
</dbReference>
<sequence>MNQKFEINKQKMPQGTGKQRPEKINQTTSGPYSTSMSSKFGNGAKKENKSLYPSISTDPSLPCRCAHGACDKNFKSVKEGVAHAATHQRIYIRQESLKAHQKCEEFKNNDLGNVG</sequence>
<name>A0AA39PTP8_9AGAR</name>
<dbReference type="PROSITE" id="PS00028">
    <property type="entry name" value="ZINC_FINGER_C2H2_1"/>
    <property type="match status" value="1"/>
</dbReference>
<dbReference type="Proteomes" id="UP001175227">
    <property type="component" value="Unassembled WGS sequence"/>
</dbReference>
<evidence type="ECO:0000313" key="4">
    <source>
        <dbReference type="Proteomes" id="UP001175227"/>
    </source>
</evidence>
<feature type="compositionally biased region" description="Polar residues" evidence="1">
    <location>
        <begin position="1"/>
        <end position="17"/>
    </location>
</feature>
<reference evidence="3" key="1">
    <citation type="submission" date="2023-06" db="EMBL/GenBank/DDBJ databases">
        <authorList>
            <consortium name="Lawrence Berkeley National Laboratory"/>
            <person name="Ahrendt S."/>
            <person name="Sahu N."/>
            <person name="Indic B."/>
            <person name="Wong-Bajracharya J."/>
            <person name="Merenyi Z."/>
            <person name="Ke H.-M."/>
            <person name="Monk M."/>
            <person name="Kocsube S."/>
            <person name="Drula E."/>
            <person name="Lipzen A."/>
            <person name="Balint B."/>
            <person name="Henrissat B."/>
            <person name="Andreopoulos B."/>
            <person name="Martin F.M."/>
            <person name="Harder C.B."/>
            <person name="Rigling D."/>
            <person name="Ford K.L."/>
            <person name="Foster G.D."/>
            <person name="Pangilinan J."/>
            <person name="Papanicolaou A."/>
            <person name="Barry K."/>
            <person name="LaButti K."/>
            <person name="Viragh M."/>
            <person name="Koriabine M."/>
            <person name="Yan M."/>
            <person name="Riley R."/>
            <person name="Champramary S."/>
            <person name="Plett K.L."/>
            <person name="Tsai I.J."/>
            <person name="Slot J."/>
            <person name="Sipos G."/>
            <person name="Plett J."/>
            <person name="Nagy L.G."/>
            <person name="Grigoriev I.V."/>
        </authorList>
    </citation>
    <scope>NUCLEOTIDE SEQUENCE</scope>
    <source>
        <strain evidence="3">ICMP 16352</strain>
    </source>
</reference>
<accession>A0AA39PTP8</accession>
<dbReference type="EMBL" id="JAUEPR010000002">
    <property type="protein sequence ID" value="KAK0489469.1"/>
    <property type="molecule type" value="Genomic_DNA"/>
</dbReference>
<feature type="compositionally biased region" description="Polar residues" evidence="1">
    <location>
        <begin position="24"/>
        <end position="40"/>
    </location>
</feature>
<comment type="caution">
    <text evidence="3">The sequence shown here is derived from an EMBL/GenBank/DDBJ whole genome shotgun (WGS) entry which is preliminary data.</text>
</comment>
<evidence type="ECO:0000256" key="1">
    <source>
        <dbReference type="SAM" id="MobiDB-lite"/>
    </source>
</evidence>
<keyword evidence="4" id="KW-1185">Reference proteome</keyword>
<proteinExistence type="predicted"/>
<organism evidence="3 4">
    <name type="scientific">Armillaria novae-zelandiae</name>
    <dbReference type="NCBI Taxonomy" id="153914"/>
    <lineage>
        <taxon>Eukaryota</taxon>
        <taxon>Fungi</taxon>
        <taxon>Dikarya</taxon>
        <taxon>Basidiomycota</taxon>
        <taxon>Agaricomycotina</taxon>
        <taxon>Agaricomycetes</taxon>
        <taxon>Agaricomycetidae</taxon>
        <taxon>Agaricales</taxon>
        <taxon>Marasmiineae</taxon>
        <taxon>Physalacriaceae</taxon>
        <taxon>Armillaria</taxon>
    </lineage>
</organism>
<evidence type="ECO:0000259" key="2">
    <source>
        <dbReference type="PROSITE" id="PS00028"/>
    </source>
</evidence>
<gene>
    <name evidence="3" type="ORF">IW261DRAFT_1589554</name>
</gene>
<protein>
    <recommendedName>
        <fullName evidence="2">C2H2-type domain-containing protein</fullName>
    </recommendedName>
</protein>
<dbReference type="AlphaFoldDB" id="A0AA39PTP8"/>